<dbReference type="Proteomes" id="UP000218598">
    <property type="component" value="Unassembled WGS sequence"/>
</dbReference>
<keyword evidence="3" id="KW-1185">Reference proteome</keyword>
<name>A0A2A3YKS8_9MICO</name>
<sequence length="333" mass="35965">MSLGQLGVVIPVHGSIRPVLPLLESLRGDQAPAADRPARVIVVDDATPVPVAADDLPVGTELIRRETNGGFGAAVNTGLAALAETVLADEPFAHEAPAHGVERGRIEHALVLNSDLEIPRGFCRRLVEHARPWMPAVVGCRNVGESGGSGYAARRFPTIGHQVTEWLVPLASQRHRDLLHRAVGHDLDAERGTGMIPVDWVSGAVLLLPLAEVRGAGGFDEGYFMYTEEVDLQLRLRREGIPSLLDADLEVRHVGGASSGGEARRRGWLVGARMRYARKHSSVHLLRAGMSLATGVNLVWNAGRRAAGRDVHPLAVAREELHLIHRSGRELPR</sequence>
<accession>A0A2A3YKS8</accession>
<dbReference type="Gene3D" id="3.90.550.10">
    <property type="entry name" value="Spore Coat Polysaccharide Biosynthesis Protein SpsA, Chain A"/>
    <property type="match status" value="1"/>
</dbReference>
<proteinExistence type="predicted"/>
<dbReference type="InterPro" id="IPR001173">
    <property type="entry name" value="Glyco_trans_2-like"/>
</dbReference>
<dbReference type="InterPro" id="IPR029044">
    <property type="entry name" value="Nucleotide-diphossugar_trans"/>
</dbReference>
<gene>
    <name evidence="2" type="ORF">CIK66_06920</name>
</gene>
<dbReference type="PANTHER" id="PTHR43179">
    <property type="entry name" value="RHAMNOSYLTRANSFERASE WBBL"/>
    <property type="match status" value="1"/>
</dbReference>
<organism evidence="2 3">
    <name type="scientific">Brachybacterium alimentarium</name>
    <dbReference type="NCBI Taxonomy" id="47845"/>
    <lineage>
        <taxon>Bacteria</taxon>
        <taxon>Bacillati</taxon>
        <taxon>Actinomycetota</taxon>
        <taxon>Actinomycetes</taxon>
        <taxon>Micrococcales</taxon>
        <taxon>Dermabacteraceae</taxon>
        <taxon>Brachybacterium</taxon>
    </lineage>
</organism>
<keyword evidence="2" id="KW-0808">Transferase</keyword>
<evidence type="ECO:0000259" key="1">
    <source>
        <dbReference type="Pfam" id="PF00535"/>
    </source>
</evidence>
<protein>
    <submittedName>
        <fullName evidence="2">Glycosyltransferase</fullName>
    </submittedName>
</protein>
<reference evidence="2 3" key="1">
    <citation type="journal article" date="2017" name="Elife">
        <title>Extensive horizontal gene transfer in cheese-associated bacteria.</title>
        <authorList>
            <person name="Bonham K.S."/>
            <person name="Wolfe B.E."/>
            <person name="Dutton R.J."/>
        </authorList>
    </citation>
    <scope>NUCLEOTIDE SEQUENCE [LARGE SCALE GENOMIC DNA]</scope>
    <source>
        <strain evidence="2 3">341_9</strain>
    </source>
</reference>
<evidence type="ECO:0000313" key="2">
    <source>
        <dbReference type="EMBL" id="PCC39705.1"/>
    </source>
</evidence>
<dbReference type="SUPFAM" id="SSF53448">
    <property type="entry name" value="Nucleotide-diphospho-sugar transferases"/>
    <property type="match status" value="1"/>
</dbReference>
<dbReference type="Pfam" id="PF00535">
    <property type="entry name" value="Glycos_transf_2"/>
    <property type="match status" value="1"/>
</dbReference>
<dbReference type="OrthoDB" id="9771846at2"/>
<comment type="caution">
    <text evidence="2">The sequence shown here is derived from an EMBL/GenBank/DDBJ whole genome shotgun (WGS) entry which is preliminary data.</text>
</comment>
<dbReference type="AlphaFoldDB" id="A0A2A3YKS8"/>
<dbReference type="PANTHER" id="PTHR43179:SF7">
    <property type="entry name" value="RHAMNOSYLTRANSFERASE WBBL"/>
    <property type="match status" value="1"/>
</dbReference>
<evidence type="ECO:0000313" key="3">
    <source>
        <dbReference type="Proteomes" id="UP000218598"/>
    </source>
</evidence>
<feature type="domain" description="Glycosyltransferase 2-like" evidence="1">
    <location>
        <begin position="8"/>
        <end position="81"/>
    </location>
</feature>
<dbReference type="RefSeq" id="WP_096196828.1">
    <property type="nucleotide sequence ID" value="NZ_JBQQHC010000006.1"/>
</dbReference>
<dbReference type="EMBL" id="NRGR01000012">
    <property type="protein sequence ID" value="PCC39705.1"/>
    <property type="molecule type" value="Genomic_DNA"/>
</dbReference>
<dbReference type="GO" id="GO:0016740">
    <property type="term" value="F:transferase activity"/>
    <property type="evidence" value="ECO:0007669"/>
    <property type="project" value="UniProtKB-KW"/>
</dbReference>